<feature type="domain" description="Fido" evidence="4">
    <location>
        <begin position="88"/>
        <end position="237"/>
    </location>
</feature>
<dbReference type="InterPro" id="IPR040198">
    <property type="entry name" value="Fido_containing"/>
</dbReference>
<dbReference type="PROSITE" id="PS51459">
    <property type="entry name" value="FIDO"/>
    <property type="match status" value="1"/>
</dbReference>
<dbReference type="InterPro" id="IPR036597">
    <property type="entry name" value="Fido-like_dom_sf"/>
</dbReference>
<proteinExistence type="predicted"/>
<evidence type="ECO:0000259" key="4">
    <source>
        <dbReference type="PROSITE" id="PS51459"/>
    </source>
</evidence>
<dbReference type="Proteomes" id="UP000266118">
    <property type="component" value="Chromosome"/>
</dbReference>
<dbReference type="InterPro" id="IPR003812">
    <property type="entry name" value="Fido"/>
</dbReference>
<dbReference type="EMBL" id="CP032489">
    <property type="protein sequence ID" value="AYD49301.1"/>
    <property type="molecule type" value="Genomic_DNA"/>
</dbReference>
<dbReference type="OrthoDB" id="9814400at2"/>
<organism evidence="5 6">
    <name type="scientific">Arachidicoccus soli</name>
    <dbReference type="NCBI Taxonomy" id="2341117"/>
    <lineage>
        <taxon>Bacteria</taxon>
        <taxon>Pseudomonadati</taxon>
        <taxon>Bacteroidota</taxon>
        <taxon>Chitinophagia</taxon>
        <taxon>Chitinophagales</taxon>
        <taxon>Chitinophagaceae</taxon>
        <taxon>Arachidicoccus</taxon>
    </lineage>
</organism>
<gene>
    <name evidence="5" type="ORF">D6B99_05700</name>
</gene>
<sequence length="271" mass="31009">MKEISELVQKYRDLDLHQVKDYDLFNNISIVHHSSIIEGSTLTQTDSELLITEGITPKGKPLEHSLMVKDHYEALLFTLALAGKGGELKVTDVQEINAKVNKSTGSIINTALGSVDVSKGEFRKSNVKAGDHYFVNYDKVVPLTNTLIKELSEQMSNVQSIPEILQLSFDAHFQLVSIHPIIDGNGRTSRLLMNYIQERFKLPLAIVFSEDKADYINALKDSRKLEDIQPFYEFMFEQYRKYLDNEISKAQEIKKKEYLSKNRNRGISFIF</sequence>
<evidence type="ECO:0000313" key="5">
    <source>
        <dbReference type="EMBL" id="AYD49301.1"/>
    </source>
</evidence>
<keyword evidence="2" id="KW-0067">ATP-binding</keyword>
<dbReference type="Pfam" id="PF02661">
    <property type="entry name" value="Fic"/>
    <property type="match status" value="1"/>
</dbReference>
<name>A0A386HUN3_9BACT</name>
<keyword evidence="6" id="KW-1185">Reference proteome</keyword>
<dbReference type="KEGG" id="ark:D6B99_05700"/>
<evidence type="ECO:0000256" key="2">
    <source>
        <dbReference type="PIRSR" id="PIRSR640198-2"/>
    </source>
</evidence>
<feature type="binding site" evidence="2">
    <location>
        <begin position="183"/>
        <end position="190"/>
    </location>
    <ligand>
        <name>ATP</name>
        <dbReference type="ChEBI" id="CHEBI:30616"/>
    </ligand>
</feature>
<accession>A0A386HUN3</accession>
<reference evidence="5 6" key="1">
    <citation type="submission" date="2018-09" db="EMBL/GenBank/DDBJ databases">
        <title>Arachidicoccus sp. nov., a bacterium isolated from soil.</title>
        <authorList>
            <person name="Weon H.-Y."/>
            <person name="Kwon S.-W."/>
            <person name="Lee S.A."/>
        </authorList>
    </citation>
    <scope>NUCLEOTIDE SEQUENCE [LARGE SCALE GENOMIC DNA]</scope>
    <source>
        <strain evidence="5 6">KIS59-12</strain>
    </source>
</reference>
<evidence type="ECO:0000256" key="3">
    <source>
        <dbReference type="PIRSR" id="PIRSR640198-3"/>
    </source>
</evidence>
<keyword evidence="2" id="KW-0547">Nucleotide-binding</keyword>
<dbReference type="PANTHER" id="PTHR13504:SF38">
    <property type="entry name" value="FIDO DOMAIN-CONTAINING PROTEIN"/>
    <property type="match status" value="1"/>
</dbReference>
<feature type="active site" evidence="1">
    <location>
        <position position="179"/>
    </location>
</feature>
<evidence type="ECO:0000256" key="1">
    <source>
        <dbReference type="PIRSR" id="PIRSR640198-1"/>
    </source>
</evidence>
<evidence type="ECO:0000313" key="6">
    <source>
        <dbReference type="Proteomes" id="UP000266118"/>
    </source>
</evidence>
<dbReference type="Gene3D" id="1.10.3290.10">
    <property type="entry name" value="Fido-like domain"/>
    <property type="match status" value="1"/>
</dbReference>
<protein>
    <submittedName>
        <fullName evidence="5">Fic family protein</fullName>
    </submittedName>
</protein>
<feature type="site" description="Important for autoinhibition of adenylyltransferase activity" evidence="3">
    <location>
        <position position="38"/>
    </location>
</feature>
<dbReference type="AlphaFoldDB" id="A0A386HUN3"/>
<dbReference type="GO" id="GO:0005524">
    <property type="term" value="F:ATP binding"/>
    <property type="evidence" value="ECO:0007669"/>
    <property type="project" value="UniProtKB-KW"/>
</dbReference>
<dbReference type="PANTHER" id="PTHR13504">
    <property type="entry name" value="FIDO DOMAIN-CONTAINING PROTEIN DDB_G0283145"/>
    <property type="match status" value="1"/>
</dbReference>
<dbReference type="SUPFAM" id="SSF140931">
    <property type="entry name" value="Fic-like"/>
    <property type="match status" value="1"/>
</dbReference>